<dbReference type="GO" id="GO:0008270">
    <property type="term" value="F:zinc ion binding"/>
    <property type="evidence" value="ECO:0007669"/>
    <property type="project" value="UniProtKB-UniRule"/>
</dbReference>
<evidence type="ECO:0000313" key="10">
    <source>
        <dbReference type="EMBL" id="KRM13900.1"/>
    </source>
</evidence>
<feature type="binding site" evidence="8">
    <location>
        <position position="91"/>
    </location>
    <ligand>
        <name>Zn(2+)</name>
        <dbReference type="ChEBI" id="CHEBI:29105"/>
        <note>catalytic</note>
    </ligand>
</feature>
<reference evidence="10 11" key="1">
    <citation type="journal article" date="2015" name="Genome Announc.">
        <title>Expanding the biotechnology potential of lactobacilli through comparative genomics of 213 strains and associated genera.</title>
        <authorList>
            <person name="Sun Z."/>
            <person name="Harris H.M."/>
            <person name="McCann A."/>
            <person name="Guo C."/>
            <person name="Argimon S."/>
            <person name="Zhang W."/>
            <person name="Yang X."/>
            <person name="Jeffery I.B."/>
            <person name="Cooney J.C."/>
            <person name="Kagawa T.F."/>
            <person name="Liu W."/>
            <person name="Song Y."/>
            <person name="Salvetti E."/>
            <person name="Wrobel A."/>
            <person name="Rasinkangas P."/>
            <person name="Parkhill J."/>
            <person name="Rea M.C."/>
            <person name="O'Sullivan O."/>
            <person name="Ritari J."/>
            <person name="Douillard F.P."/>
            <person name="Paul Ross R."/>
            <person name="Yang R."/>
            <person name="Briner A.E."/>
            <person name="Felis G.E."/>
            <person name="de Vos W.M."/>
            <person name="Barrangou R."/>
            <person name="Klaenhammer T.R."/>
            <person name="Caufield P.W."/>
            <person name="Cui Y."/>
            <person name="Zhang H."/>
            <person name="O'Toole P.W."/>
        </authorList>
    </citation>
    <scope>NUCLEOTIDE SEQUENCE [LARGE SCALE GENOMIC DNA]</scope>
    <source>
        <strain evidence="10 11">DSM 17758</strain>
    </source>
</reference>
<comment type="similarity">
    <text evidence="1">Belongs to the cytidine and deoxycytidylate deaminase family. ADAT2 subfamily.</text>
</comment>
<keyword evidence="3 8" id="KW-0819">tRNA processing</keyword>
<dbReference type="PROSITE" id="PS00903">
    <property type="entry name" value="CYT_DCMP_DEAMINASES_1"/>
    <property type="match status" value="1"/>
</dbReference>
<dbReference type="OrthoDB" id="9802676at2"/>
<feature type="domain" description="CMP/dCMP-type deaminase" evidence="9">
    <location>
        <begin position="10"/>
        <end position="121"/>
    </location>
</feature>
<dbReference type="HAMAP" id="MF_00972">
    <property type="entry name" value="tRNA_aden_deaminase"/>
    <property type="match status" value="1"/>
</dbReference>
<dbReference type="GO" id="GO:0002100">
    <property type="term" value="P:tRNA wobble adenosine to inosine editing"/>
    <property type="evidence" value="ECO:0007669"/>
    <property type="project" value="UniProtKB-UniRule"/>
</dbReference>
<comment type="caution">
    <text evidence="10">The sequence shown here is derived from an EMBL/GenBank/DDBJ whole genome shotgun (WGS) entry which is preliminary data.</text>
</comment>
<comment type="subunit">
    <text evidence="2 8">Homodimer.</text>
</comment>
<feature type="binding site" evidence="8">
    <location>
        <position position="94"/>
    </location>
    <ligand>
        <name>Zn(2+)</name>
        <dbReference type="ChEBI" id="CHEBI:29105"/>
        <note>catalytic</note>
    </ligand>
</feature>
<evidence type="ECO:0000256" key="3">
    <source>
        <dbReference type="ARBA" id="ARBA00022694"/>
    </source>
</evidence>
<keyword evidence="6 8" id="KW-0862">Zinc</keyword>
<feature type="active site" description="Proton donor" evidence="8">
    <location>
        <position position="63"/>
    </location>
</feature>
<evidence type="ECO:0000256" key="2">
    <source>
        <dbReference type="ARBA" id="ARBA00011738"/>
    </source>
</evidence>
<keyword evidence="11" id="KW-1185">Reference proteome</keyword>
<dbReference type="InterPro" id="IPR028883">
    <property type="entry name" value="tRNA_aden_deaminase"/>
</dbReference>
<dbReference type="InterPro" id="IPR016192">
    <property type="entry name" value="APOBEC/CMP_deaminase_Zn-bd"/>
</dbReference>
<dbReference type="PANTHER" id="PTHR11079">
    <property type="entry name" value="CYTOSINE DEAMINASE FAMILY MEMBER"/>
    <property type="match status" value="1"/>
</dbReference>
<comment type="catalytic activity">
    <reaction evidence="7 8">
        <text>adenosine(34) in tRNA + H2O + H(+) = inosine(34) in tRNA + NH4(+)</text>
        <dbReference type="Rhea" id="RHEA:43168"/>
        <dbReference type="Rhea" id="RHEA-COMP:10373"/>
        <dbReference type="Rhea" id="RHEA-COMP:10374"/>
        <dbReference type="ChEBI" id="CHEBI:15377"/>
        <dbReference type="ChEBI" id="CHEBI:15378"/>
        <dbReference type="ChEBI" id="CHEBI:28938"/>
        <dbReference type="ChEBI" id="CHEBI:74411"/>
        <dbReference type="ChEBI" id="CHEBI:82852"/>
        <dbReference type="EC" id="3.5.4.33"/>
    </reaction>
</comment>
<dbReference type="InterPro" id="IPR002125">
    <property type="entry name" value="CMP_dCMP_dom"/>
</dbReference>
<evidence type="ECO:0000313" key="11">
    <source>
        <dbReference type="Proteomes" id="UP000051315"/>
    </source>
</evidence>
<organism evidence="10 11">
    <name type="scientific">Lapidilactobacillus concavus DSM 17758</name>
    <dbReference type="NCBI Taxonomy" id="1423735"/>
    <lineage>
        <taxon>Bacteria</taxon>
        <taxon>Bacillati</taxon>
        <taxon>Bacillota</taxon>
        <taxon>Bacilli</taxon>
        <taxon>Lactobacillales</taxon>
        <taxon>Lactobacillaceae</taxon>
        <taxon>Lapidilactobacillus</taxon>
    </lineage>
</organism>
<feature type="binding site" evidence="8">
    <location>
        <position position="61"/>
    </location>
    <ligand>
        <name>Zn(2+)</name>
        <dbReference type="ChEBI" id="CHEBI:29105"/>
        <note>catalytic</note>
    </ligand>
</feature>
<evidence type="ECO:0000256" key="7">
    <source>
        <dbReference type="ARBA" id="ARBA00048045"/>
    </source>
</evidence>
<proteinExistence type="inferred from homology"/>
<gene>
    <name evidence="8" type="primary">tadA</name>
    <name evidence="10" type="ORF">FC15_GL000003</name>
</gene>
<evidence type="ECO:0000256" key="6">
    <source>
        <dbReference type="ARBA" id="ARBA00022833"/>
    </source>
</evidence>
<name>A0A0R1WII9_9LACO</name>
<dbReference type="Pfam" id="PF14437">
    <property type="entry name" value="MafB19-deam"/>
    <property type="match status" value="1"/>
</dbReference>
<keyword evidence="4 8" id="KW-0479">Metal-binding</keyword>
<dbReference type="Gene3D" id="3.40.140.10">
    <property type="entry name" value="Cytidine Deaminase, domain 2"/>
    <property type="match status" value="1"/>
</dbReference>
<sequence length="170" mass="18929">METLSTLTTQEQETLMRLAFEQAHQAESLGEVPIGAIIERDGQIIGSGYNLRETSQDAIDHAEIMAIKQACETIGSWRLERARLFVTLEPCPMCAGAIINSRVAEVYFGAKDPKAGAVGSLLNLLTDTRFNHQPTVFPGVLELESQALLQNFFRAIRAKQKQLKKTQRNR</sequence>
<comment type="function">
    <text evidence="8">Catalyzes the deamination of adenosine to inosine at the wobble position 34 of tRNA(Arg2).</text>
</comment>
<dbReference type="Proteomes" id="UP000051315">
    <property type="component" value="Unassembled WGS sequence"/>
</dbReference>
<dbReference type="RefSeq" id="WP_057822645.1">
    <property type="nucleotide sequence ID" value="NZ_AZFX01000001.1"/>
</dbReference>
<dbReference type="EC" id="3.5.4.33" evidence="8"/>
<protein>
    <recommendedName>
        <fullName evidence="8">tRNA-specific adenosine deaminase</fullName>
        <ecNumber evidence="8">3.5.4.33</ecNumber>
    </recommendedName>
</protein>
<dbReference type="PANTHER" id="PTHR11079:SF202">
    <property type="entry name" value="TRNA-SPECIFIC ADENOSINE DEAMINASE"/>
    <property type="match status" value="1"/>
</dbReference>
<comment type="cofactor">
    <cofactor evidence="8">
        <name>Zn(2+)</name>
        <dbReference type="ChEBI" id="CHEBI:29105"/>
    </cofactor>
    <text evidence="8">Binds 1 zinc ion per subunit.</text>
</comment>
<dbReference type="CDD" id="cd01285">
    <property type="entry name" value="nucleoside_deaminase"/>
    <property type="match status" value="1"/>
</dbReference>
<evidence type="ECO:0000256" key="5">
    <source>
        <dbReference type="ARBA" id="ARBA00022801"/>
    </source>
</evidence>
<accession>A0A0R1WII9</accession>
<dbReference type="FunFam" id="3.40.140.10:FF:000005">
    <property type="entry name" value="tRNA-specific adenosine deaminase"/>
    <property type="match status" value="1"/>
</dbReference>
<evidence type="ECO:0000259" key="9">
    <source>
        <dbReference type="PROSITE" id="PS51747"/>
    </source>
</evidence>
<dbReference type="SUPFAM" id="SSF53927">
    <property type="entry name" value="Cytidine deaminase-like"/>
    <property type="match status" value="1"/>
</dbReference>
<evidence type="ECO:0000256" key="1">
    <source>
        <dbReference type="ARBA" id="ARBA00010669"/>
    </source>
</evidence>
<dbReference type="InterPro" id="IPR016193">
    <property type="entry name" value="Cytidine_deaminase-like"/>
</dbReference>
<evidence type="ECO:0000256" key="8">
    <source>
        <dbReference type="HAMAP-Rule" id="MF_00972"/>
    </source>
</evidence>
<dbReference type="GO" id="GO:0052717">
    <property type="term" value="F:tRNA-specific adenosine-34 deaminase activity"/>
    <property type="evidence" value="ECO:0007669"/>
    <property type="project" value="UniProtKB-UniRule"/>
</dbReference>
<evidence type="ECO:0000256" key="4">
    <source>
        <dbReference type="ARBA" id="ARBA00022723"/>
    </source>
</evidence>
<dbReference type="InterPro" id="IPR058535">
    <property type="entry name" value="MafB19-deam"/>
</dbReference>
<dbReference type="PROSITE" id="PS51747">
    <property type="entry name" value="CYT_DCMP_DEAMINASES_2"/>
    <property type="match status" value="1"/>
</dbReference>
<dbReference type="STRING" id="1423735.FC15_GL000003"/>
<dbReference type="NCBIfam" id="NF008113">
    <property type="entry name" value="PRK10860.1"/>
    <property type="match status" value="1"/>
</dbReference>
<dbReference type="EMBL" id="AZFX01000001">
    <property type="protein sequence ID" value="KRM13900.1"/>
    <property type="molecule type" value="Genomic_DNA"/>
</dbReference>
<dbReference type="PATRIC" id="fig|1423735.3.peg.3"/>
<keyword evidence="5 8" id="KW-0378">Hydrolase</keyword>
<dbReference type="AlphaFoldDB" id="A0A0R1WII9"/>